<dbReference type="AlphaFoldDB" id="A0AAD4GML7"/>
<comment type="caution">
    <text evidence="1">The sequence shown here is derived from an EMBL/GenBank/DDBJ whole genome shotgun (WGS) entry which is preliminary data.</text>
</comment>
<evidence type="ECO:0000313" key="2">
    <source>
        <dbReference type="Proteomes" id="UP001194468"/>
    </source>
</evidence>
<reference evidence="1" key="2">
    <citation type="journal article" date="2020" name="Nat. Commun.">
        <title>Large-scale genome sequencing of mycorrhizal fungi provides insights into the early evolution of symbiotic traits.</title>
        <authorList>
            <person name="Miyauchi S."/>
            <person name="Kiss E."/>
            <person name="Kuo A."/>
            <person name="Drula E."/>
            <person name="Kohler A."/>
            <person name="Sanchez-Garcia M."/>
            <person name="Morin E."/>
            <person name="Andreopoulos B."/>
            <person name="Barry K.W."/>
            <person name="Bonito G."/>
            <person name="Buee M."/>
            <person name="Carver A."/>
            <person name="Chen C."/>
            <person name="Cichocki N."/>
            <person name="Clum A."/>
            <person name="Culley D."/>
            <person name="Crous P.W."/>
            <person name="Fauchery L."/>
            <person name="Girlanda M."/>
            <person name="Hayes R.D."/>
            <person name="Keri Z."/>
            <person name="LaButti K."/>
            <person name="Lipzen A."/>
            <person name="Lombard V."/>
            <person name="Magnuson J."/>
            <person name="Maillard F."/>
            <person name="Murat C."/>
            <person name="Nolan M."/>
            <person name="Ohm R.A."/>
            <person name="Pangilinan J."/>
            <person name="Pereira M.F."/>
            <person name="Perotto S."/>
            <person name="Peter M."/>
            <person name="Pfister S."/>
            <person name="Riley R."/>
            <person name="Sitrit Y."/>
            <person name="Stielow J.B."/>
            <person name="Szollosi G."/>
            <person name="Zifcakova L."/>
            <person name="Stursova M."/>
            <person name="Spatafora J.W."/>
            <person name="Tedersoo L."/>
            <person name="Vaario L.M."/>
            <person name="Yamada A."/>
            <person name="Yan M."/>
            <person name="Wang P."/>
            <person name="Xu J."/>
            <person name="Bruns T."/>
            <person name="Baldrian P."/>
            <person name="Vilgalys R."/>
            <person name="Dunand C."/>
            <person name="Henrissat B."/>
            <person name="Grigoriev I.V."/>
            <person name="Hibbett D."/>
            <person name="Nagy L.G."/>
            <person name="Martin F.M."/>
        </authorList>
    </citation>
    <scope>NUCLEOTIDE SEQUENCE</scope>
    <source>
        <strain evidence="1">BED1</strain>
    </source>
</reference>
<accession>A0AAD4GML7</accession>
<proteinExistence type="predicted"/>
<gene>
    <name evidence="1" type="ORF">L210DRAFT_877297</name>
</gene>
<evidence type="ECO:0000313" key="1">
    <source>
        <dbReference type="EMBL" id="KAF8451148.1"/>
    </source>
</evidence>
<dbReference type="Proteomes" id="UP001194468">
    <property type="component" value="Unassembled WGS sequence"/>
</dbReference>
<organism evidence="1 2">
    <name type="scientific">Boletus edulis BED1</name>
    <dbReference type="NCBI Taxonomy" id="1328754"/>
    <lineage>
        <taxon>Eukaryota</taxon>
        <taxon>Fungi</taxon>
        <taxon>Dikarya</taxon>
        <taxon>Basidiomycota</taxon>
        <taxon>Agaricomycotina</taxon>
        <taxon>Agaricomycetes</taxon>
        <taxon>Agaricomycetidae</taxon>
        <taxon>Boletales</taxon>
        <taxon>Boletineae</taxon>
        <taxon>Boletaceae</taxon>
        <taxon>Boletoideae</taxon>
        <taxon>Boletus</taxon>
    </lineage>
</organism>
<sequence>MGRPRLYHTIEEKSQAKQIYGKTYYTKNRERISLRNKEKYRLRLTSAGNKEKEVSNLPENLPNTSKHLTCCGLETALMSFLKNSLVTFLDNLVSNFLYSPIPQKFIEQLMQSLETAEELRVLACSLHAQVLQSHGVCARLNKVEVTSHRIAQVVHALEDLLLHVQSEDFENFVDIYRSKQFSYQTAPDVAPLP</sequence>
<keyword evidence="2" id="KW-1185">Reference proteome</keyword>
<name>A0AAD4GML7_BOLED</name>
<protein>
    <submittedName>
        <fullName evidence="1">Uncharacterized protein</fullName>
    </submittedName>
</protein>
<reference evidence="1" key="1">
    <citation type="submission" date="2019-10" db="EMBL/GenBank/DDBJ databases">
        <authorList>
            <consortium name="DOE Joint Genome Institute"/>
            <person name="Kuo A."/>
            <person name="Miyauchi S."/>
            <person name="Kiss E."/>
            <person name="Drula E."/>
            <person name="Kohler A."/>
            <person name="Sanchez-Garcia M."/>
            <person name="Andreopoulos B."/>
            <person name="Barry K.W."/>
            <person name="Bonito G."/>
            <person name="Buee M."/>
            <person name="Carver A."/>
            <person name="Chen C."/>
            <person name="Cichocki N."/>
            <person name="Clum A."/>
            <person name="Culley D."/>
            <person name="Crous P.W."/>
            <person name="Fauchery L."/>
            <person name="Girlanda M."/>
            <person name="Hayes R."/>
            <person name="Keri Z."/>
            <person name="LaButti K."/>
            <person name="Lipzen A."/>
            <person name="Lombard V."/>
            <person name="Magnuson J."/>
            <person name="Maillard F."/>
            <person name="Morin E."/>
            <person name="Murat C."/>
            <person name="Nolan M."/>
            <person name="Ohm R."/>
            <person name="Pangilinan J."/>
            <person name="Pereira M."/>
            <person name="Perotto S."/>
            <person name="Peter M."/>
            <person name="Riley R."/>
            <person name="Sitrit Y."/>
            <person name="Stielow B."/>
            <person name="Szollosi G."/>
            <person name="Zifcakova L."/>
            <person name="Stursova M."/>
            <person name="Spatafora J.W."/>
            <person name="Tedersoo L."/>
            <person name="Vaario L.-M."/>
            <person name="Yamada A."/>
            <person name="Yan M."/>
            <person name="Wang P."/>
            <person name="Xu J."/>
            <person name="Bruns T."/>
            <person name="Baldrian P."/>
            <person name="Vilgalys R."/>
            <person name="Henrissat B."/>
            <person name="Grigoriev I.V."/>
            <person name="Hibbett D."/>
            <person name="Nagy L.G."/>
            <person name="Martin F.M."/>
        </authorList>
    </citation>
    <scope>NUCLEOTIDE SEQUENCE</scope>
    <source>
        <strain evidence="1">BED1</strain>
    </source>
</reference>
<dbReference type="EMBL" id="WHUW01000002">
    <property type="protein sequence ID" value="KAF8451148.1"/>
    <property type="molecule type" value="Genomic_DNA"/>
</dbReference>